<evidence type="ECO:0000259" key="2">
    <source>
        <dbReference type="PROSITE" id="PS51192"/>
    </source>
</evidence>
<dbReference type="GO" id="GO:0003723">
    <property type="term" value="F:RNA binding"/>
    <property type="evidence" value="ECO:0007669"/>
    <property type="project" value="TreeGrafter"/>
</dbReference>
<gene>
    <name evidence="3" type="ORF">LTR84_012553</name>
</gene>
<dbReference type="SMART" id="SM00487">
    <property type="entry name" value="DEXDc"/>
    <property type="match status" value="1"/>
</dbReference>
<dbReference type="PROSITE" id="PS51192">
    <property type="entry name" value="HELICASE_ATP_BIND_1"/>
    <property type="match status" value="1"/>
</dbReference>
<dbReference type="InterPro" id="IPR014001">
    <property type="entry name" value="Helicase_ATP-bd"/>
</dbReference>
<comment type="caution">
    <text evidence="3">The sequence shown here is derived from an EMBL/GenBank/DDBJ whole genome shotgun (WGS) entry which is preliminary data.</text>
</comment>
<sequence length="1167" mass="130373">MQLWSTRFPPRRCRLRKPYSGRARTACTYILRGGDVIKAAETQRYVQVRHYITNRRWKGTAWSLLTHPPNTFQHRSVRDDGFKGNRMSKDEDLEKAKLGIDPPYAPVRRWAHEATSKILEENERLSPKPITMGIPASNVYLSIQALNNAQSAGLRTRCIAISPDQNRGEVRTIDEPHLPQGEKTFFELPRLNLTRLNKDCTRTLQLDEQDTECIMSALLCCDATIALSPTGSGKSTQIPQLILDSPLLNETATKIKIICSQPTPSLVHLVASKVISDRSGKQVGSVGYDLYEESDLPKANGSITYCTSAILLRRFLEDPDRFLSAFSHVIIDDVHESQGDTELALTLLRRGIRERKAAGNQYPKLILMSAAHEASSLVKYLGDHSGSDSALTVTELKLGGPAFEVQRHYLSDILSEHSDVPSECMPLVLDEEYQENTQNFIQGELAFTKLQASEEKYPRFNFPAFRRSAGEGVVGLAALTVSHLIANKTPGDILVFLPTKKDISKMTKLLHKMWPAPVNVEKSSRLAVLSYEQLQESDIVPMEAGCVRVVLVTSNIAPSVMLQNVTHVVDSGQIETNSTNGSSLKERMSCTDLDTSYEYKGPISGRSITWISQADAQARAALAGFAKGGHYYALYTSQREKVFPEHNIPGIDQSDLVQESLMLSAAAISYDPIQIFQEMPQPPRSKVAESAFRKLRTLDAYTQDNRITNLGLAMSHFSLHPSVTKSLLLGALFGCLEPMIILACLNPSNTLLDHTGLIRNRDPKQQRKHSDSDPVSQIEWFHRYAEGLRHHNHRKRRRAEDTGDVEHSTFLTIKERSQRILMTLRRLGVGINHGKGENIDGLGWIPDSLNFNKKNKALILGICLNTTHPNIAIWDTSVDGTQQEWKDASSYHNKIDPHSTVYRTARLFDDNPDLPATGIKFGSAPSQPTEVSYLRSQRKMLSYRGKRITGAGSDSRLLTNLEHVSMLSPMLAILFHPATALDPRGHIVLDGRMNINLSIEDTVDHEIESHANQILIGFRDILQGFCQQAFSQLNIPSPSSLQVSGNVEGGNRDLADLSPPFESNLRSTMVNMVAKVLEDDRAYWQSPAKVHSNPARQGSEKPPSTAKDELVTARRDGAFKVTADIHRLTQQAVQDEEKYDEMVSMRSNGFRRVWSKNVGRDQDKRFG</sequence>
<organism evidence="3 4">
    <name type="scientific">Exophiala bonariae</name>
    <dbReference type="NCBI Taxonomy" id="1690606"/>
    <lineage>
        <taxon>Eukaryota</taxon>
        <taxon>Fungi</taxon>
        <taxon>Dikarya</taxon>
        <taxon>Ascomycota</taxon>
        <taxon>Pezizomycotina</taxon>
        <taxon>Eurotiomycetes</taxon>
        <taxon>Chaetothyriomycetidae</taxon>
        <taxon>Chaetothyriales</taxon>
        <taxon>Herpotrichiellaceae</taxon>
        <taxon>Exophiala</taxon>
    </lineage>
</organism>
<reference evidence="3 4" key="1">
    <citation type="submission" date="2023-08" db="EMBL/GenBank/DDBJ databases">
        <title>Black Yeasts Isolated from many extreme environments.</title>
        <authorList>
            <person name="Coleine C."/>
            <person name="Stajich J.E."/>
            <person name="Selbmann L."/>
        </authorList>
    </citation>
    <scope>NUCLEOTIDE SEQUENCE [LARGE SCALE GENOMIC DNA]</scope>
    <source>
        <strain evidence="3 4">CCFEE 5792</strain>
    </source>
</reference>
<dbReference type="SMART" id="SM00847">
    <property type="entry name" value="HA2"/>
    <property type="match status" value="1"/>
</dbReference>
<dbReference type="Gene3D" id="3.40.50.300">
    <property type="entry name" value="P-loop containing nucleotide triphosphate hydrolases"/>
    <property type="match status" value="2"/>
</dbReference>
<name>A0AAV9NIR9_9EURO</name>
<evidence type="ECO:0000313" key="4">
    <source>
        <dbReference type="Proteomes" id="UP001358417"/>
    </source>
</evidence>
<feature type="domain" description="Helicase ATP-binding" evidence="2">
    <location>
        <begin position="215"/>
        <end position="370"/>
    </location>
</feature>
<dbReference type="InterPro" id="IPR027417">
    <property type="entry name" value="P-loop_NTPase"/>
</dbReference>
<evidence type="ECO:0000313" key="3">
    <source>
        <dbReference type="EMBL" id="KAK5056002.1"/>
    </source>
</evidence>
<dbReference type="PANTHER" id="PTHR18934">
    <property type="entry name" value="ATP-DEPENDENT RNA HELICASE"/>
    <property type="match status" value="1"/>
</dbReference>
<dbReference type="InterPro" id="IPR007502">
    <property type="entry name" value="Helicase-assoc_dom"/>
</dbReference>
<dbReference type="GO" id="GO:0005524">
    <property type="term" value="F:ATP binding"/>
    <property type="evidence" value="ECO:0007669"/>
    <property type="project" value="InterPro"/>
</dbReference>
<dbReference type="AlphaFoldDB" id="A0AAV9NIR9"/>
<accession>A0AAV9NIR9</accession>
<dbReference type="CDD" id="cd17917">
    <property type="entry name" value="DEXHc_RHA-like"/>
    <property type="match status" value="1"/>
</dbReference>
<dbReference type="RefSeq" id="XP_064707972.1">
    <property type="nucleotide sequence ID" value="XM_064856072.1"/>
</dbReference>
<dbReference type="Pfam" id="PF00270">
    <property type="entry name" value="DEAD"/>
    <property type="match status" value="1"/>
</dbReference>
<dbReference type="GO" id="GO:0004386">
    <property type="term" value="F:helicase activity"/>
    <property type="evidence" value="ECO:0007669"/>
    <property type="project" value="TreeGrafter"/>
</dbReference>
<dbReference type="GeneID" id="89980695"/>
<dbReference type="Proteomes" id="UP001358417">
    <property type="component" value="Unassembled WGS sequence"/>
</dbReference>
<feature type="region of interest" description="Disordered" evidence="1">
    <location>
        <begin position="1087"/>
        <end position="1108"/>
    </location>
</feature>
<dbReference type="PANTHER" id="PTHR18934:SF267">
    <property type="entry name" value="ATP-DEPENDENT RNA HELICASE YLR419W-RELATED"/>
    <property type="match status" value="1"/>
</dbReference>
<dbReference type="EMBL" id="JAVRRD010000008">
    <property type="protein sequence ID" value="KAK5056002.1"/>
    <property type="molecule type" value="Genomic_DNA"/>
</dbReference>
<protein>
    <recommendedName>
        <fullName evidence="2">Helicase ATP-binding domain-containing protein</fullName>
    </recommendedName>
</protein>
<dbReference type="Gene3D" id="1.20.120.1080">
    <property type="match status" value="1"/>
</dbReference>
<dbReference type="SUPFAM" id="SSF52540">
    <property type="entry name" value="P-loop containing nucleoside triphosphate hydrolases"/>
    <property type="match status" value="2"/>
</dbReference>
<keyword evidence="4" id="KW-1185">Reference proteome</keyword>
<evidence type="ECO:0000256" key="1">
    <source>
        <dbReference type="SAM" id="MobiDB-lite"/>
    </source>
</evidence>
<dbReference type="InterPro" id="IPR011545">
    <property type="entry name" value="DEAD/DEAH_box_helicase_dom"/>
</dbReference>
<proteinExistence type="predicted"/>